<proteinExistence type="predicted"/>
<dbReference type="PANTHER" id="PTHR31206:SF1">
    <property type="entry name" value="LP10445P"/>
    <property type="match status" value="1"/>
</dbReference>
<dbReference type="PANTHER" id="PTHR31206">
    <property type="entry name" value="LP10445P"/>
    <property type="match status" value="1"/>
</dbReference>
<reference evidence="1" key="1">
    <citation type="submission" date="2021-04" db="EMBL/GenBank/DDBJ databases">
        <authorList>
            <person name="Chebbi M.A.C M."/>
        </authorList>
    </citation>
    <scope>NUCLEOTIDE SEQUENCE</scope>
</reference>
<evidence type="ECO:0000313" key="1">
    <source>
        <dbReference type="EMBL" id="CAG5097731.1"/>
    </source>
</evidence>
<name>A0A8J2MNW8_COTCN</name>
<dbReference type="OrthoDB" id="45963at2759"/>
<gene>
    <name evidence="1" type="ORF">HICCMSTLAB_LOCUS8849</name>
</gene>
<dbReference type="EMBL" id="CAJNRD030001121">
    <property type="protein sequence ID" value="CAG5097731.1"/>
    <property type="molecule type" value="Genomic_DNA"/>
</dbReference>
<organism evidence="1 2">
    <name type="scientific">Cotesia congregata</name>
    <name type="common">Parasitoid wasp</name>
    <name type="synonym">Apanteles congregatus</name>
    <dbReference type="NCBI Taxonomy" id="51543"/>
    <lineage>
        <taxon>Eukaryota</taxon>
        <taxon>Metazoa</taxon>
        <taxon>Ecdysozoa</taxon>
        <taxon>Arthropoda</taxon>
        <taxon>Hexapoda</taxon>
        <taxon>Insecta</taxon>
        <taxon>Pterygota</taxon>
        <taxon>Neoptera</taxon>
        <taxon>Endopterygota</taxon>
        <taxon>Hymenoptera</taxon>
        <taxon>Apocrita</taxon>
        <taxon>Ichneumonoidea</taxon>
        <taxon>Braconidae</taxon>
        <taxon>Microgastrinae</taxon>
        <taxon>Cotesia</taxon>
    </lineage>
</organism>
<evidence type="ECO:0000313" key="2">
    <source>
        <dbReference type="Proteomes" id="UP000786811"/>
    </source>
</evidence>
<dbReference type="Proteomes" id="UP000786811">
    <property type="component" value="Unassembled WGS sequence"/>
</dbReference>
<accession>A0A8J2MNW8</accession>
<dbReference type="InterPro" id="IPR028260">
    <property type="entry name" value="FAM177"/>
</dbReference>
<protein>
    <submittedName>
        <fullName evidence="1">Similar to FAM177A1: Protein FAM177A1 (Bos taurus)</fullName>
    </submittedName>
</protein>
<dbReference type="Pfam" id="PF14774">
    <property type="entry name" value="FAM177"/>
    <property type="match status" value="1"/>
</dbReference>
<keyword evidence="2" id="KW-1185">Reference proteome</keyword>
<comment type="caution">
    <text evidence="1">The sequence shown here is derived from an EMBL/GenBank/DDBJ whole genome shotgun (WGS) entry which is preliminary data.</text>
</comment>
<sequence length="154" mass="17853">MTTENKEMCDLTNVVLQVNGENQINQDNQSLKIPKRVLHFSDGDLIEYSDDETDSSSPETDKQLIDLKNIGWVPWTWYQTSWVGSKVLESCDYVGEALANFLGITSPKYYFELVEYQRLQKLQDEENKKDLEIQGWNQNNTETLIVNDIKTSNH</sequence>
<dbReference type="AlphaFoldDB" id="A0A8J2MNW8"/>